<dbReference type="PROSITE" id="PS51186">
    <property type="entry name" value="GNAT"/>
    <property type="match status" value="1"/>
</dbReference>
<accession>A0A4P8EH48</accession>
<dbReference type="InterPro" id="IPR050680">
    <property type="entry name" value="YpeA/RimI_acetyltransf"/>
</dbReference>
<evidence type="ECO:0000313" key="5">
    <source>
        <dbReference type="Proteomes" id="UP000298631"/>
    </source>
</evidence>
<dbReference type="EMBL" id="CP039964">
    <property type="protein sequence ID" value="QCO56266.1"/>
    <property type="molecule type" value="Genomic_DNA"/>
</dbReference>
<evidence type="ECO:0000256" key="2">
    <source>
        <dbReference type="ARBA" id="ARBA00023315"/>
    </source>
</evidence>
<gene>
    <name evidence="4" type="ORF">EOK75_11300</name>
</gene>
<dbReference type="GO" id="GO:0016747">
    <property type="term" value="F:acyltransferase activity, transferring groups other than amino-acyl groups"/>
    <property type="evidence" value="ECO:0007669"/>
    <property type="project" value="InterPro"/>
</dbReference>
<dbReference type="InterPro" id="IPR000182">
    <property type="entry name" value="GNAT_dom"/>
</dbReference>
<dbReference type="Pfam" id="PF00583">
    <property type="entry name" value="Acetyltransf_1"/>
    <property type="match status" value="1"/>
</dbReference>
<dbReference type="RefSeq" id="WP_137194050.1">
    <property type="nucleotide sequence ID" value="NZ_CP039964.1"/>
</dbReference>
<evidence type="ECO:0000256" key="1">
    <source>
        <dbReference type="ARBA" id="ARBA00022679"/>
    </source>
</evidence>
<evidence type="ECO:0000259" key="3">
    <source>
        <dbReference type="PROSITE" id="PS51186"/>
    </source>
</evidence>
<name>A0A4P8EH48_9RHOB</name>
<sequence length="194" mass="21222">MSVTLCHGLPDHLRDQAAELYWDAFGSKLGRVMGPRHKAIAFLLKSMRADHAICALSQSGALLGLVAFKSHIASFAGGGAAEMRAVYGLFGAFWRMGLMSLLERDVENERFLLDGICVVTAARGQGIGTQLLIAICDKARAQNYPAVRLDVIDRNPRARALYERFGFVAEQTDQLGPLRYIFGFAASTSMIKQV</sequence>
<dbReference type="SUPFAM" id="SSF55729">
    <property type="entry name" value="Acyl-CoA N-acyltransferases (Nat)"/>
    <property type="match status" value="1"/>
</dbReference>
<dbReference type="KEGG" id="pseb:EOK75_11300"/>
<organism evidence="4 5">
    <name type="scientific">Pseudorhodobacter turbinis</name>
    <dbReference type="NCBI Taxonomy" id="2500533"/>
    <lineage>
        <taxon>Bacteria</taxon>
        <taxon>Pseudomonadati</taxon>
        <taxon>Pseudomonadota</taxon>
        <taxon>Alphaproteobacteria</taxon>
        <taxon>Rhodobacterales</taxon>
        <taxon>Paracoccaceae</taxon>
        <taxon>Pseudorhodobacter</taxon>
    </lineage>
</organism>
<keyword evidence="1 4" id="KW-0808">Transferase</keyword>
<dbReference type="AlphaFoldDB" id="A0A4P8EH48"/>
<keyword evidence="2" id="KW-0012">Acyltransferase</keyword>
<dbReference type="CDD" id="cd04301">
    <property type="entry name" value="NAT_SF"/>
    <property type="match status" value="1"/>
</dbReference>
<proteinExistence type="predicted"/>
<reference evidence="4 5" key="1">
    <citation type="submission" date="2019-05" db="EMBL/GenBank/DDBJ databases">
        <title>Pseudorhodobacter turbinis sp. nov., isolated from the gut of the Korean turban shell.</title>
        <authorList>
            <person name="Jeong Y.-S."/>
            <person name="Kang W.-R."/>
            <person name="Bae J.-W."/>
        </authorList>
    </citation>
    <scope>NUCLEOTIDE SEQUENCE [LARGE SCALE GENOMIC DNA]</scope>
    <source>
        <strain evidence="4 5">S12M18</strain>
    </source>
</reference>
<keyword evidence="5" id="KW-1185">Reference proteome</keyword>
<feature type="domain" description="N-acetyltransferase" evidence="3">
    <location>
        <begin position="113"/>
        <end position="194"/>
    </location>
</feature>
<dbReference type="Proteomes" id="UP000298631">
    <property type="component" value="Chromosome"/>
</dbReference>
<dbReference type="PANTHER" id="PTHR43420">
    <property type="entry name" value="ACETYLTRANSFERASE"/>
    <property type="match status" value="1"/>
</dbReference>
<dbReference type="InterPro" id="IPR016181">
    <property type="entry name" value="Acyl_CoA_acyltransferase"/>
</dbReference>
<dbReference type="Gene3D" id="3.40.630.30">
    <property type="match status" value="1"/>
</dbReference>
<evidence type="ECO:0000313" key="4">
    <source>
        <dbReference type="EMBL" id="QCO56266.1"/>
    </source>
</evidence>
<dbReference type="OrthoDB" id="273614at2"/>
<protein>
    <submittedName>
        <fullName evidence="4">GNAT family N-acetyltransferase</fullName>
    </submittedName>
</protein>